<feature type="region of interest" description="Disordered" evidence="6">
    <location>
        <begin position="194"/>
        <end position="215"/>
    </location>
</feature>
<dbReference type="PANTHER" id="PTHR22906:SF43">
    <property type="entry name" value="PROPERDIN"/>
    <property type="match status" value="1"/>
</dbReference>
<dbReference type="Ensembl" id="ENSTRUT00000082127.1">
    <property type="protein sequence ID" value="ENSTRUP00000084855.1"/>
    <property type="gene ID" value="ENSTRUG00000027777.1"/>
</dbReference>
<keyword evidence="2" id="KW-0964">Secreted</keyword>
<dbReference type="SMART" id="SM00209">
    <property type="entry name" value="TSP1"/>
    <property type="match status" value="4"/>
</dbReference>
<dbReference type="InterPro" id="IPR049536">
    <property type="entry name" value="CFP_TSR-0"/>
</dbReference>
<evidence type="ECO:0000256" key="5">
    <source>
        <dbReference type="ARBA" id="ARBA00023157"/>
    </source>
</evidence>
<keyword evidence="5" id="KW-1015">Disulfide bond</keyword>
<feature type="signal peptide" evidence="7">
    <location>
        <begin position="1"/>
        <end position="22"/>
    </location>
</feature>
<evidence type="ECO:0000256" key="2">
    <source>
        <dbReference type="ARBA" id="ARBA00022525"/>
    </source>
</evidence>
<dbReference type="Pfam" id="PF00090">
    <property type="entry name" value="TSP_1"/>
    <property type="match status" value="4"/>
</dbReference>
<dbReference type="InterPro" id="IPR000884">
    <property type="entry name" value="TSP1_rpt"/>
</dbReference>
<dbReference type="Proteomes" id="UP000005226">
    <property type="component" value="Unplaced"/>
</dbReference>
<dbReference type="FunFam" id="2.20.100.10:FF:000001">
    <property type="entry name" value="semaphorin-5A isoform X1"/>
    <property type="match status" value="1"/>
</dbReference>
<keyword evidence="4" id="KW-0677">Repeat</keyword>
<evidence type="ECO:0000256" key="4">
    <source>
        <dbReference type="ARBA" id="ARBA00022737"/>
    </source>
</evidence>
<evidence type="ECO:0000313" key="9">
    <source>
        <dbReference type="Proteomes" id="UP000005226"/>
    </source>
</evidence>
<evidence type="ECO:0000256" key="6">
    <source>
        <dbReference type="SAM" id="MobiDB-lite"/>
    </source>
</evidence>
<dbReference type="GeneTree" id="ENSGT00440000038972"/>
<evidence type="ECO:0000256" key="7">
    <source>
        <dbReference type="SAM" id="SignalP"/>
    </source>
</evidence>
<organism evidence="8 9">
    <name type="scientific">Takifugu rubripes</name>
    <name type="common">Japanese pufferfish</name>
    <name type="synonym">Fugu rubripes</name>
    <dbReference type="NCBI Taxonomy" id="31033"/>
    <lineage>
        <taxon>Eukaryota</taxon>
        <taxon>Metazoa</taxon>
        <taxon>Chordata</taxon>
        <taxon>Craniata</taxon>
        <taxon>Vertebrata</taxon>
        <taxon>Euteleostomi</taxon>
        <taxon>Actinopterygii</taxon>
        <taxon>Neopterygii</taxon>
        <taxon>Teleostei</taxon>
        <taxon>Neoteleostei</taxon>
        <taxon>Acanthomorphata</taxon>
        <taxon>Eupercaria</taxon>
        <taxon>Tetraodontiformes</taxon>
        <taxon>Tetradontoidea</taxon>
        <taxon>Tetraodontidae</taxon>
        <taxon>Takifugu</taxon>
    </lineage>
</organism>
<accession>A0A674PGR6</accession>
<dbReference type="PROSITE" id="PS50092">
    <property type="entry name" value="TSP1"/>
    <property type="match status" value="4"/>
</dbReference>
<keyword evidence="3 7" id="KW-0732">Signal</keyword>
<dbReference type="Gene3D" id="2.20.100.10">
    <property type="entry name" value="Thrombospondin type-1 (TSP1) repeat"/>
    <property type="match status" value="4"/>
</dbReference>
<comment type="subcellular location">
    <subcellularLocation>
        <location evidence="1">Secreted</location>
    </subcellularLocation>
</comment>
<evidence type="ECO:0008006" key="10">
    <source>
        <dbReference type="Google" id="ProtNLM"/>
    </source>
</evidence>
<reference evidence="8" key="1">
    <citation type="journal article" date="2011" name="Genome Biol. Evol.">
        <title>Integration of the genetic map and genome assembly of fugu facilitates insights into distinct features of genome evolution in teleosts and mammals.</title>
        <authorList>
            <person name="Kai W."/>
            <person name="Kikuchi K."/>
            <person name="Tohari S."/>
            <person name="Chew A.K."/>
            <person name="Tay A."/>
            <person name="Fujiwara A."/>
            <person name="Hosoya S."/>
            <person name="Suetake H."/>
            <person name="Naruse K."/>
            <person name="Brenner S."/>
            <person name="Suzuki Y."/>
            <person name="Venkatesh B."/>
        </authorList>
    </citation>
    <scope>NUCLEOTIDE SEQUENCE [LARGE SCALE GENOMIC DNA]</scope>
</reference>
<dbReference type="SUPFAM" id="SSF82895">
    <property type="entry name" value="TSP-1 type 1 repeat"/>
    <property type="match status" value="4"/>
</dbReference>
<dbReference type="InterPro" id="IPR052065">
    <property type="entry name" value="Compl_asym_regulator"/>
</dbReference>
<evidence type="ECO:0000256" key="1">
    <source>
        <dbReference type="ARBA" id="ARBA00004613"/>
    </source>
</evidence>
<dbReference type="InterPro" id="IPR036383">
    <property type="entry name" value="TSP1_rpt_sf"/>
</dbReference>
<dbReference type="Pfam" id="PF18487">
    <property type="entry name" value="TSR"/>
    <property type="match status" value="1"/>
</dbReference>
<dbReference type="PRINTS" id="PR01705">
    <property type="entry name" value="TSP1REPEAT"/>
</dbReference>
<reference evidence="8" key="3">
    <citation type="submission" date="2025-09" db="UniProtKB">
        <authorList>
            <consortium name="Ensembl"/>
        </authorList>
    </citation>
    <scope>IDENTIFICATION</scope>
</reference>
<evidence type="ECO:0000256" key="3">
    <source>
        <dbReference type="ARBA" id="ARBA00022729"/>
    </source>
</evidence>
<keyword evidence="9" id="KW-1185">Reference proteome</keyword>
<evidence type="ECO:0000313" key="8">
    <source>
        <dbReference type="Ensembl" id="ENSTRUP00000084855.1"/>
    </source>
</evidence>
<dbReference type="FunFam" id="2.20.100.10:FF:000007">
    <property type="entry name" value="Thrombospondin 1"/>
    <property type="match status" value="1"/>
</dbReference>
<feature type="chain" id="PRO_5025364678" description="Complement factor properdin" evidence="7">
    <location>
        <begin position="23"/>
        <end position="381"/>
    </location>
</feature>
<dbReference type="AlphaFoldDB" id="A0A674PGR6"/>
<sequence>RPASSFICVCVCVCVCVAGARCFSQFNQGQCVGELGEVEEDDCCQNPHYGHKDTDGQCRSCGSGWSLWQAWSSCTVSCGEGGVRTRHRVCSGPPECHAACTGPSDETEELDGGWGAWAPAGKCSASCGEGLQLSARTCDQPTPKYGGQFCAGPSTKATVCQVVCPVDGFWSGWSNWGECSSSCIPQGQAPVRTRSRSCTNPAPSTSPPGKGCSGERSQAQNCDQLPNCPVDGGWSSWTSFSACPVTCGVGLQVSDRKCNNPPAKHGGQPCPGEQRRSKICKTNVHCPGTRQTSIKLESKQSLELRYFTRDPVVCSGRVVVQLVQVEQVQVPVRWTGHPLHGGARQSEANPRVSPPRPQRLHLHRRPAVRDTRLLRRPPVFP</sequence>
<protein>
    <recommendedName>
        <fullName evidence="10">Complement factor properdin</fullName>
    </recommendedName>
</protein>
<feature type="region of interest" description="Disordered" evidence="6">
    <location>
        <begin position="336"/>
        <end position="359"/>
    </location>
</feature>
<dbReference type="PANTHER" id="PTHR22906">
    <property type="entry name" value="PROPERDIN"/>
    <property type="match status" value="1"/>
</dbReference>
<reference evidence="8" key="2">
    <citation type="submission" date="2025-08" db="UniProtKB">
        <authorList>
            <consortium name="Ensembl"/>
        </authorList>
    </citation>
    <scope>IDENTIFICATION</scope>
</reference>
<proteinExistence type="predicted"/>
<name>A0A674PGR6_TAKRU</name>